<organism evidence="1 2">
    <name type="scientific">Pararge aegeria aegeria</name>
    <dbReference type="NCBI Taxonomy" id="348720"/>
    <lineage>
        <taxon>Eukaryota</taxon>
        <taxon>Metazoa</taxon>
        <taxon>Ecdysozoa</taxon>
        <taxon>Arthropoda</taxon>
        <taxon>Hexapoda</taxon>
        <taxon>Insecta</taxon>
        <taxon>Pterygota</taxon>
        <taxon>Neoptera</taxon>
        <taxon>Endopterygota</taxon>
        <taxon>Lepidoptera</taxon>
        <taxon>Glossata</taxon>
        <taxon>Ditrysia</taxon>
        <taxon>Papilionoidea</taxon>
        <taxon>Nymphalidae</taxon>
        <taxon>Satyrinae</taxon>
        <taxon>Satyrini</taxon>
        <taxon>Parargina</taxon>
        <taxon>Pararge</taxon>
    </lineage>
</organism>
<reference evidence="1" key="1">
    <citation type="submission" date="2022-03" db="EMBL/GenBank/DDBJ databases">
        <authorList>
            <person name="Lindestad O."/>
        </authorList>
    </citation>
    <scope>NUCLEOTIDE SEQUENCE</scope>
</reference>
<keyword evidence="2" id="KW-1185">Reference proteome</keyword>
<name>A0A8S4QUJ4_9NEOP</name>
<evidence type="ECO:0000313" key="2">
    <source>
        <dbReference type="Proteomes" id="UP000838756"/>
    </source>
</evidence>
<feature type="non-terminal residue" evidence="1">
    <location>
        <position position="1"/>
    </location>
</feature>
<comment type="caution">
    <text evidence="1">The sequence shown here is derived from an EMBL/GenBank/DDBJ whole genome shotgun (WGS) entry which is preliminary data.</text>
</comment>
<gene>
    <name evidence="1" type="primary">jg10866</name>
    <name evidence="1" type="ORF">PAEG_LOCUS4536</name>
</gene>
<evidence type="ECO:0000313" key="1">
    <source>
        <dbReference type="EMBL" id="CAH2216545.1"/>
    </source>
</evidence>
<dbReference type="Proteomes" id="UP000838756">
    <property type="component" value="Unassembled WGS sequence"/>
</dbReference>
<proteinExistence type="predicted"/>
<dbReference type="EMBL" id="CAKXAJ010015724">
    <property type="protein sequence ID" value="CAH2216545.1"/>
    <property type="molecule type" value="Genomic_DNA"/>
</dbReference>
<dbReference type="AlphaFoldDB" id="A0A8S4QUJ4"/>
<dbReference type="OrthoDB" id="10022108at2759"/>
<accession>A0A8S4QUJ4</accession>
<sequence length="309" mass="34648">ELKQQRELVVAARCDMSAVRDQVQKMNETVEKYKVTDGTSYAAMAAASRPVGAFPRPRPVHSMVVSSVDAHDTSEDVITKIRSAVCAKTTGICVDRLRKAREQRVVLGCRTRDELNRVAEKLKSSNPTLLMEEKANKDPLIIMHNVLKINTDEDILGALRRQNSGILGVIPDQEYRASVRYRRKARNPLESHVVLQVSPPVWQSLTAIGKVHIDLQRVVVKDQSPLVMCSRCLVYGHGRKNCKETKDTCSHCAGSHIRSECPSWLAGDQPTCRNCQSGKQDRTDHNSFDESCPIRKKWDALARTKVAYC</sequence>
<protein>
    <submittedName>
        <fullName evidence="1">Jg10866 protein</fullName>
    </submittedName>
</protein>